<name>A0AAU8JG98_9CYAN</name>
<protein>
    <recommendedName>
        <fullName evidence="1">Chaperone protein CcmS domain-containing protein</fullName>
    </recommendedName>
</protein>
<dbReference type="InterPro" id="IPR058587">
    <property type="entry name" value="CcmS"/>
</dbReference>
<reference evidence="2" key="1">
    <citation type="submission" date="2024-07" db="EMBL/GenBank/DDBJ databases">
        <authorList>
            <person name="Kim Y.J."/>
            <person name="Jeong J.Y."/>
        </authorList>
    </citation>
    <scope>NUCLEOTIDE SEQUENCE</scope>
    <source>
        <strain evidence="2">GIHE-MW2</strain>
    </source>
</reference>
<evidence type="ECO:0000313" key="2">
    <source>
        <dbReference type="EMBL" id="XCM37171.1"/>
    </source>
</evidence>
<organism evidence="2">
    <name type="scientific">Planktothricoides raciborskii GIHE-MW2</name>
    <dbReference type="NCBI Taxonomy" id="2792601"/>
    <lineage>
        <taxon>Bacteria</taxon>
        <taxon>Bacillati</taxon>
        <taxon>Cyanobacteriota</taxon>
        <taxon>Cyanophyceae</taxon>
        <taxon>Oscillatoriophycideae</taxon>
        <taxon>Oscillatoriales</taxon>
        <taxon>Oscillatoriaceae</taxon>
        <taxon>Planktothricoides</taxon>
    </lineage>
</organism>
<gene>
    <name evidence="2" type="ORF">ABWT76_005986</name>
</gene>
<dbReference type="Pfam" id="PF26619">
    <property type="entry name" value="CcmS"/>
    <property type="match status" value="1"/>
</dbReference>
<evidence type="ECO:0000259" key="1">
    <source>
        <dbReference type="Pfam" id="PF26619"/>
    </source>
</evidence>
<feature type="domain" description="Chaperone protein CcmS" evidence="1">
    <location>
        <begin position="6"/>
        <end position="140"/>
    </location>
</feature>
<dbReference type="RefSeq" id="WP_054469457.1">
    <property type="nucleotide sequence ID" value="NZ_CP159837.1"/>
</dbReference>
<proteinExistence type="predicted"/>
<sequence length="143" mass="16301">MFESIQPQSNPADNEWREHLADFVKANQKELAALAWGLWQEWGKSDDTLGIDLEPRPHFVSCPKEAIATLNQNVNNKLQEVLGIVDHHNPETEVLLLGIAKGQIKLIQFKIEPPPPICFQEVGEDLETLLHRLEECLCQQMKL</sequence>
<accession>A0AAU8JG98</accession>
<dbReference type="EMBL" id="CP159837">
    <property type="protein sequence ID" value="XCM37171.1"/>
    <property type="molecule type" value="Genomic_DNA"/>
</dbReference>
<dbReference type="AlphaFoldDB" id="A0AAU8JG98"/>